<dbReference type="RefSeq" id="YP_008003941.1">
    <property type="nucleotide sequence ID" value="NC_021247.1"/>
</dbReference>
<feature type="transmembrane region" description="Helical" evidence="1">
    <location>
        <begin position="7"/>
        <end position="25"/>
    </location>
</feature>
<dbReference type="GeneID" id="15614047"/>
<proteinExistence type="predicted"/>
<evidence type="ECO:0000313" key="2">
    <source>
        <dbReference type="EMBL" id="CCU55439.1"/>
    </source>
</evidence>
<feature type="transmembrane region" description="Helical" evidence="1">
    <location>
        <begin position="100"/>
        <end position="122"/>
    </location>
</feature>
<accession>A0A916P0V5</accession>
<dbReference type="KEGG" id="vg:15614047"/>
<evidence type="ECO:0000313" key="3">
    <source>
        <dbReference type="Proteomes" id="UP000792575"/>
    </source>
</evidence>
<organism evidence="2 3">
    <name type="scientific">Adoxophyes honmai entomopoxvirus 'L'</name>
    <dbReference type="NCBI Taxonomy" id="1293540"/>
    <lineage>
        <taxon>Viruses</taxon>
        <taxon>Varidnaviria</taxon>
        <taxon>Bamfordvirae</taxon>
        <taxon>Nucleocytoviricota</taxon>
        <taxon>Pokkesviricetes</taxon>
        <taxon>Chitovirales</taxon>
        <taxon>Poxviridae</taxon>
        <taxon>Entomopoxvirinae</taxon>
        <taxon>Betaentomopoxvirus</taxon>
        <taxon>Betaentomopoxvirus ahonmai</taxon>
    </lineage>
</organism>
<name>A0A916P0V5_9POXV</name>
<keyword evidence="1" id="KW-0812">Transmembrane</keyword>
<keyword evidence="1" id="KW-0472">Membrane</keyword>
<gene>
    <name evidence="2" type="ORF">AHEV_118</name>
</gene>
<sequence length="143" mass="17425">MFGNIIITYKLLLVIKIFFVIISQFNSFSNFLAYSMGIFLSDIMFQFSLCLNSSINCATRFFDDIIFQFNLSSNSLIKSIFYFFRHYIPVNHIFKFFRKFYIFIILIKYIFFYINILTFIYLRRRFSMIIHCISIYNFLYIIS</sequence>
<keyword evidence="1" id="KW-1133">Transmembrane helix</keyword>
<protein>
    <submittedName>
        <fullName evidence="2">Uncharacterized protein</fullName>
    </submittedName>
</protein>
<keyword evidence="3" id="KW-1185">Reference proteome</keyword>
<dbReference type="Proteomes" id="UP000792575">
    <property type="component" value="Genome"/>
</dbReference>
<evidence type="ECO:0000256" key="1">
    <source>
        <dbReference type="SAM" id="Phobius"/>
    </source>
</evidence>
<reference evidence="2" key="1">
    <citation type="journal article" date="2013" name="J. Virol.">
        <title>New Insights into the Evolution of Entomopoxvirinae from the Complete Genome Sequences of Four Entomopoxviruses Infecting Adoxophyes honmai, Choristoneura biennis, Choristoneura rosaceana, and Mythimna separata.</title>
        <authorList>
            <person name="Theze J."/>
            <person name="Takatsuka J."/>
            <person name="Li Z."/>
            <person name="Gallais J."/>
            <person name="Doucet D."/>
            <person name="Arif B."/>
            <person name="Nakai M."/>
            <person name="Herniou E.A."/>
        </authorList>
    </citation>
    <scope>NUCLEOTIDE SEQUENCE</scope>
    <source>
        <strain evidence="2">Tokyo</strain>
    </source>
</reference>
<dbReference type="EMBL" id="HF679131">
    <property type="protein sequence ID" value="CCU55439.1"/>
    <property type="molecule type" value="Genomic_DNA"/>
</dbReference>